<dbReference type="OrthoDB" id="3874183at2"/>
<dbReference type="AlphaFoldDB" id="A0A387HJK6"/>
<organism evidence="3 4">
    <name type="scientific">Streptomyces hundungensis</name>
    <dbReference type="NCBI Taxonomy" id="1077946"/>
    <lineage>
        <taxon>Bacteria</taxon>
        <taxon>Bacillati</taxon>
        <taxon>Actinomycetota</taxon>
        <taxon>Actinomycetes</taxon>
        <taxon>Kitasatosporales</taxon>
        <taxon>Streptomycetaceae</taxon>
        <taxon>Streptomyces</taxon>
    </lineage>
</organism>
<name>A0A387HJK6_9ACTN</name>
<evidence type="ECO:0000256" key="2">
    <source>
        <dbReference type="SAM" id="Phobius"/>
    </source>
</evidence>
<evidence type="ECO:0000313" key="4">
    <source>
        <dbReference type="Proteomes" id="UP000271554"/>
    </source>
</evidence>
<accession>A0A387HJK6</accession>
<feature type="transmembrane region" description="Helical" evidence="2">
    <location>
        <begin position="36"/>
        <end position="58"/>
    </location>
</feature>
<dbReference type="Proteomes" id="UP000271554">
    <property type="component" value="Chromosome"/>
</dbReference>
<reference evidence="3 4" key="1">
    <citation type="submission" date="2018-10" db="EMBL/GenBank/DDBJ databases">
        <title>Relationship between Morphology and Antimicrobial Activity in Streptomyces.</title>
        <authorList>
            <person name="Kang H.J."/>
            <person name="Kim S.B."/>
        </authorList>
    </citation>
    <scope>NUCLEOTIDE SEQUENCE [LARGE SCALE GENOMIC DNA]</scope>
    <source>
        <strain evidence="3 4">BH38</strain>
    </source>
</reference>
<keyword evidence="2" id="KW-0472">Membrane</keyword>
<evidence type="ECO:0000313" key="3">
    <source>
        <dbReference type="EMBL" id="AYG81050.1"/>
    </source>
</evidence>
<dbReference type="RefSeq" id="WP_120721890.1">
    <property type="nucleotide sequence ID" value="NZ_CP032698.1"/>
</dbReference>
<feature type="region of interest" description="Disordered" evidence="1">
    <location>
        <begin position="63"/>
        <end position="101"/>
    </location>
</feature>
<keyword evidence="2" id="KW-1133">Transmembrane helix</keyword>
<evidence type="ECO:0000256" key="1">
    <source>
        <dbReference type="SAM" id="MobiDB-lite"/>
    </source>
</evidence>
<sequence length="280" mass="28049">MSFGQGGPGWGPGDQQTPDWAALADASAARNRRKKWIFIGAGAVATAAVVAVVAAVIVNAGSSDDGKSTSALPSPPALPSDSAQPGPSFSHVAPPPPPNPYDFVASAKKDTAPLGADTLFPGQSLTLGSGAYAKGPTGKVTDCASVTQGSLGATLANNGCRQVIRATFTKDGVAVTVGVAVFDTDVQATKAKEQASGGIASLSGSGVNTFCRGGSVCRNTTNSYGRYAYFTISGFTNGKNVTQGDTAVFAAGNDLAKFTFDQIVARGRNQASAAAARPAA</sequence>
<dbReference type="EMBL" id="CP032698">
    <property type="protein sequence ID" value="AYG81050.1"/>
    <property type="molecule type" value="Genomic_DNA"/>
</dbReference>
<proteinExistence type="predicted"/>
<keyword evidence="2" id="KW-0812">Transmembrane</keyword>
<protein>
    <submittedName>
        <fullName evidence="3">Uncharacterized protein</fullName>
    </submittedName>
</protein>
<gene>
    <name evidence="3" type="ORF">DWB77_03188</name>
</gene>
<keyword evidence="4" id="KW-1185">Reference proteome</keyword>
<dbReference type="KEGG" id="shun:DWB77_03188"/>